<dbReference type="EMBL" id="MAYG01000012">
    <property type="protein sequence ID" value="OCA71261.1"/>
    <property type="molecule type" value="Genomic_DNA"/>
</dbReference>
<keyword evidence="1" id="KW-0472">Membrane</keyword>
<comment type="caution">
    <text evidence="3">The sequence shown here is derived from an EMBL/GenBank/DDBJ whole genome shotgun (WGS) entry which is preliminary data.</text>
</comment>
<organism evidence="3 4">
    <name type="scientific">Chryseobacterium arthrosphaerae</name>
    <dbReference type="NCBI Taxonomy" id="651561"/>
    <lineage>
        <taxon>Bacteria</taxon>
        <taxon>Pseudomonadati</taxon>
        <taxon>Bacteroidota</taxon>
        <taxon>Flavobacteriia</taxon>
        <taxon>Flavobacteriales</taxon>
        <taxon>Weeksellaceae</taxon>
        <taxon>Chryseobacterium group</taxon>
        <taxon>Chryseobacterium</taxon>
    </lineage>
</organism>
<evidence type="ECO:0000259" key="2">
    <source>
        <dbReference type="Pfam" id="PF13239"/>
    </source>
</evidence>
<dbReference type="AlphaFoldDB" id="A0A1B8ZI41"/>
<feature type="domain" description="2TM" evidence="2">
    <location>
        <begin position="6"/>
        <end position="80"/>
    </location>
</feature>
<dbReference type="InterPro" id="IPR025698">
    <property type="entry name" value="2TM_dom"/>
</dbReference>
<dbReference type="STRING" id="651561.BBI00_16145"/>
<dbReference type="Pfam" id="PF13239">
    <property type="entry name" value="2TM"/>
    <property type="match status" value="1"/>
</dbReference>
<evidence type="ECO:0000313" key="4">
    <source>
        <dbReference type="Proteomes" id="UP000093432"/>
    </source>
</evidence>
<feature type="transmembrane region" description="Helical" evidence="1">
    <location>
        <begin position="20"/>
        <end position="36"/>
    </location>
</feature>
<evidence type="ECO:0000256" key="1">
    <source>
        <dbReference type="SAM" id="Phobius"/>
    </source>
</evidence>
<proteinExistence type="predicted"/>
<dbReference type="Proteomes" id="UP000093432">
    <property type="component" value="Unassembled WGS sequence"/>
</dbReference>
<name>A0A1B8ZI41_9FLAO</name>
<keyword evidence="1" id="KW-1133">Transmembrane helix</keyword>
<protein>
    <recommendedName>
        <fullName evidence="2">2TM domain-containing protein</fullName>
    </recommendedName>
</protein>
<reference evidence="4" key="1">
    <citation type="submission" date="2016-07" db="EMBL/GenBank/DDBJ databases">
        <authorList>
            <person name="Florea S."/>
            <person name="Webb J.S."/>
            <person name="Jaromczyk J."/>
            <person name="Schardl C.L."/>
        </authorList>
    </citation>
    <scope>NUCLEOTIDE SEQUENCE [LARGE SCALE GENOMIC DNA]</scope>
    <source>
        <strain evidence="4">CC-VM-7</strain>
    </source>
</reference>
<accession>A0A1B8ZI41</accession>
<sequence>MDYNSAYNRVQKLKKFYKNLIWFGIITAIVLGNDWLNNEIHYKIFGGHLLLSIWAIILAVKAFSLFVFDNEWERKIIENETQNNKKTADF</sequence>
<evidence type="ECO:0000313" key="3">
    <source>
        <dbReference type="EMBL" id="OCA71261.1"/>
    </source>
</evidence>
<gene>
    <name evidence="3" type="ORF">BBI00_16145</name>
</gene>
<dbReference type="OrthoDB" id="1260494at2"/>
<keyword evidence="1" id="KW-0812">Transmembrane</keyword>
<feature type="transmembrane region" description="Helical" evidence="1">
    <location>
        <begin position="48"/>
        <end position="68"/>
    </location>
</feature>
<dbReference type="RefSeq" id="WP_065399917.1">
    <property type="nucleotide sequence ID" value="NZ_MAYG01000012.1"/>
</dbReference>